<feature type="transmembrane region" description="Helical" evidence="2">
    <location>
        <begin position="140"/>
        <end position="161"/>
    </location>
</feature>
<feature type="transmembrane region" description="Helical" evidence="2">
    <location>
        <begin position="282"/>
        <end position="299"/>
    </location>
</feature>
<proteinExistence type="predicted"/>
<keyword evidence="5" id="KW-1185">Reference proteome</keyword>
<dbReference type="SMART" id="SM00530">
    <property type="entry name" value="HTH_XRE"/>
    <property type="match status" value="1"/>
</dbReference>
<sequence>MEAEFSERLKRYRKEKNMTQQELADALGVSNKSISRWESAGGYPDVPLLVPLARALGVSVDDLLDGEKPVRALTRTDVQSLLSFAFALGGGILFYLLRLFVPLLVCYLAYLGCMAYGVYLQRYYAYHSRWFWLGNAGMNLAVNLSVIAGAAAGGLVLIAGGGSTLLSTWFQLWLSGRQRGMVLGVLFLWLALGAALTALTMGLARRHFQEKGGFRLSVWSLPRGRALLPAAGFLVVLGFWGAYCLDILPIWCYRYQGGLFAGLLVLLELWYLWLFRRDRRRLVPALLMTALCGPMWLFAKGSAEQIWSLSTGREYSWTPEVDLSRFIVEWRPSAGVFLLGVILLVLYLVLAGCSVRKKQPEEDTI</sequence>
<keyword evidence="2" id="KW-1133">Transmembrane helix</keyword>
<evidence type="ECO:0000259" key="3">
    <source>
        <dbReference type="PROSITE" id="PS50943"/>
    </source>
</evidence>
<accession>A0ABR7HTX9</accession>
<dbReference type="SUPFAM" id="SSF47413">
    <property type="entry name" value="lambda repressor-like DNA-binding domains"/>
    <property type="match status" value="1"/>
</dbReference>
<protein>
    <submittedName>
        <fullName evidence="4">Helix-turn-helix domain-containing protein</fullName>
    </submittedName>
</protein>
<dbReference type="Proteomes" id="UP000660021">
    <property type="component" value="Unassembled WGS sequence"/>
</dbReference>
<keyword evidence="2" id="KW-0812">Transmembrane</keyword>
<feature type="transmembrane region" description="Helical" evidence="2">
    <location>
        <begin position="78"/>
        <end position="96"/>
    </location>
</feature>
<reference evidence="4 5" key="1">
    <citation type="submission" date="2020-08" db="EMBL/GenBank/DDBJ databases">
        <title>Genome public.</title>
        <authorList>
            <person name="Liu C."/>
            <person name="Sun Q."/>
        </authorList>
    </citation>
    <scope>NUCLEOTIDE SEQUENCE [LARGE SCALE GENOMIC DNA]</scope>
    <source>
        <strain evidence="4 5">New-38</strain>
    </source>
</reference>
<evidence type="ECO:0000313" key="4">
    <source>
        <dbReference type="EMBL" id="MBC5730907.1"/>
    </source>
</evidence>
<feature type="domain" description="HTH cro/C1-type" evidence="3">
    <location>
        <begin position="9"/>
        <end position="63"/>
    </location>
</feature>
<dbReference type="Pfam" id="PF01381">
    <property type="entry name" value="HTH_3"/>
    <property type="match status" value="1"/>
</dbReference>
<dbReference type="Gene3D" id="1.10.260.40">
    <property type="entry name" value="lambda repressor-like DNA-binding domains"/>
    <property type="match status" value="1"/>
</dbReference>
<keyword evidence="2" id="KW-0472">Membrane</keyword>
<evidence type="ECO:0000256" key="2">
    <source>
        <dbReference type="SAM" id="Phobius"/>
    </source>
</evidence>
<dbReference type="RefSeq" id="WP_180956833.1">
    <property type="nucleotide sequence ID" value="NZ_JACOPR010000004.1"/>
</dbReference>
<name>A0ABR7HTX9_9FIRM</name>
<evidence type="ECO:0000256" key="1">
    <source>
        <dbReference type="ARBA" id="ARBA00023125"/>
    </source>
</evidence>
<feature type="transmembrane region" description="Helical" evidence="2">
    <location>
        <begin position="225"/>
        <end position="243"/>
    </location>
</feature>
<organism evidence="4 5">
    <name type="scientific">Pseudoflavonifractor hominis</name>
    <dbReference type="NCBI Taxonomy" id="2763059"/>
    <lineage>
        <taxon>Bacteria</taxon>
        <taxon>Bacillati</taxon>
        <taxon>Bacillota</taxon>
        <taxon>Clostridia</taxon>
        <taxon>Eubacteriales</taxon>
        <taxon>Oscillospiraceae</taxon>
        <taxon>Pseudoflavonifractor</taxon>
    </lineage>
</organism>
<evidence type="ECO:0000313" key="5">
    <source>
        <dbReference type="Proteomes" id="UP000660021"/>
    </source>
</evidence>
<dbReference type="EMBL" id="JACOPR010000004">
    <property type="protein sequence ID" value="MBC5730907.1"/>
    <property type="molecule type" value="Genomic_DNA"/>
</dbReference>
<dbReference type="PANTHER" id="PTHR46558">
    <property type="entry name" value="TRACRIPTIONAL REGULATORY PROTEIN-RELATED-RELATED"/>
    <property type="match status" value="1"/>
</dbReference>
<feature type="transmembrane region" description="Helical" evidence="2">
    <location>
        <begin position="102"/>
        <end position="119"/>
    </location>
</feature>
<keyword evidence="1" id="KW-0238">DNA-binding</keyword>
<comment type="caution">
    <text evidence="4">The sequence shown here is derived from an EMBL/GenBank/DDBJ whole genome shotgun (WGS) entry which is preliminary data.</text>
</comment>
<feature type="transmembrane region" description="Helical" evidence="2">
    <location>
        <begin position="255"/>
        <end position="275"/>
    </location>
</feature>
<feature type="transmembrane region" description="Helical" evidence="2">
    <location>
        <begin position="334"/>
        <end position="355"/>
    </location>
</feature>
<dbReference type="InterPro" id="IPR001387">
    <property type="entry name" value="Cro/C1-type_HTH"/>
</dbReference>
<dbReference type="PANTHER" id="PTHR46558:SF11">
    <property type="entry name" value="HTH-TYPE TRANSCRIPTIONAL REGULATOR XRE"/>
    <property type="match status" value="1"/>
</dbReference>
<dbReference type="InterPro" id="IPR010982">
    <property type="entry name" value="Lambda_DNA-bd_dom_sf"/>
</dbReference>
<gene>
    <name evidence="4" type="ORF">H8S34_08695</name>
</gene>
<dbReference type="CDD" id="cd00093">
    <property type="entry name" value="HTH_XRE"/>
    <property type="match status" value="1"/>
</dbReference>
<feature type="transmembrane region" description="Helical" evidence="2">
    <location>
        <begin position="181"/>
        <end position="204"/>
    </location>
</feature>
<dbReference type="PROSITE" id="PS50943">
    <property type="entry name" value="HTH_CROC1"/>
    <property type="match status" value="1"/>
</dbReference>